<dbReference type="AlphaFoldDB" id="A0A0M3IRR3"/>
<name>A0A0M3IRR3_ASCLU</name>
<evidence type="ECO:0000313" key="2">
    <source>
        <dbReference type="WBParaSite" id="ALUE_0002144101-mRNA-1"/>
    </source>
</evidence>
<keyword evidence="1" id="KW-1185">Reference proteome</keyword>
<protein>
    <submittedName>
        <fullName evidence="2">Uncharacterized protein</fullName>
    </submittedName>
</protein>
<dbReference type="WBParaSite" id="ALUE_0002144101-mRNA-1">
    <property type="protein sequence ID" value="ALUE_0002144101-mRNA-1"/>
    <property type="gene ID" value="ALUE_0002144101"/>
</dbReference>
<organism evidence="1 2">
    <name type="scientific">Ascaris lumbricoides</name>
    <name type="common">Giant roundworm</name>
    <dbReference type="NCBI Taxonomy" id="6252"/>
    <lineage>
        <taxon>Eukaryota</taxon>
        <taxon>Metazoa</taxon>
        <taxon>Ecdysozoa</taxon>
        <taxon>Nematoda</taxon>
        <taxon>Chromadorea</taxon>
        <taxon>Rhabditida</taxon>
        <taxon>Spirurina</taxon>
        <taxon>Ascaridomorpha</taxon>
        <taxon>Ascaridoidea</taxon>
        <taxon>Ascarididae</taxon>
        <taxon>Ascaris</taxon>
    </lineage>
</organism>
<accession>A0A0M3IRR3</accession>
<sequence>MSEQHRRPRFAGPTDTVSSAIYRLRVLQLMYERNDHTFEIYYNTSNCTCHQHRCNVPLPSFSGRFIVSNNRHIFGYFMRLFYNVKFAYVKGILCHV</sequence>
<dbReference type="Proteomes" id="UP000036681">
    <property type="component" value="Unplaced"/>
</dbReference>
<reference evidence="2" key="1">
    <citation type="submission" date="2017-02" db="UniProtKB">
        <authorList>
            <consortium name="WormBaseParasite"/>
        </authorList>
    </citation>
    <scope>IDENTIFICATION</scope>
</reference>
<proteinExistence type="predicted"/>
<evidence type="ECO:0000313" key="1">
    <source>
        <dbReference type="Proteomes" id="UP000036681"/>
    </source>
</evidence>